<feature type="domain" description="Amidohydrolase-related" evidence="2">
    <location>
        <begin position="21"/>
        <end position="309"/>
    </location>
</feature>
<comment type="similarity">
    <text evidence="1">Belongs to the metallo-dependent hydrolases superfamily.</text>
</comment>
<dbReference type="EMBL" id="CP118247">
    <property type="protein sequence ID" value="WDR05226.1"/>
    <property type="molecule type" value="Genomic_DNA"/>
</dbReference>
<dbReference type="PANTHER" id="PTHR43569">
    <property type="entry name" value="AMIDOHYDROLASE"/>
    <property type="match status" value="1"/>
</dbReference>
<protein>
    <submittedName>
        <fullName evidence="3">Amidohydrolase family protein</fullName>
    </submittedName>
</protein>
<gene>
    <name evidence="3" type="ORF">PSQ90_13125</name>
</gene>
<organism evidence="3 4">
    <name type="scientific">Devosia rhodophyticola</name>
    <dbReference type="NCBI Taxonomy" id="3026423"/>
    <lineage>
        <taxon>Bacteria</taxon>
        <taxon>Pseudomonadati</taxon>
        <taxon>Pseudomonadota</taxon>
        <taxon>Alphaproteobacteria</taxon>
        <taxon>Hyphomicrobiales</taxon>
        <taxon>Devosiaceae</taxon>
        <taxon>Devosia</taxon>
    </lineage>
</organism>
<dbReference type="Pfam" id="PF04909">
    <property type="entry name" value="Amidohydro_2"/>
    <property type="match status" value="1"/>
</dbReference>
<dbReference type="PANTHER" id="PTHR43569:SF1">
    <property type="entry name" value="BLL3371 PROTEIN"/>
    <property type="match status" value="1"/>
</dbReference>
<evidence type="ECO:0000313" key="4">
    <source>
        <dbReference type="Proteomes" id="UP001222118"/>
    </source>
</evidence>
<dbReference type="InterPro" id="IPR032466">
    <property type="entry name" value="Metal_Hydrolase"/>
</dbReference>
<dbReference type="InterPro" id="IPR052350">
    <property type="entry name" value="Metallo-dep_Lactonases"/>
</dbReference>
<reference evidence="3 4" key="1">
    <citation type="submission" date="2023-02" db="EMBL/GenBank/DDBJ databases">
        <title>Devosia chondri sp. nov., isolated from the phycosphere of marine algae.</title>
        <authorList>
            <person name="Kim J.M."/>
            <person name="Lee J.K."/>
            <person name="Choi B.J."/>
            <person name="Bayburt H."/>
            <person name="Jeon C.O."/>
        </authorList>
    </citation>
    <scope>NUCLEOTIDE SEQUENCE [LARGE SCALE GENOMIC DNA]</scope>
    <source>
        <strain evidence="3 4">G2-5</strain>
    </source>
</reference>
<name>A0ABY7YV32_9HYPH</name>
<keyword evidence="4" id="KW-1185">Reference proteome</keyword>
<evidence type="ECO:0000256" key="1">
    <source>
        <dbReference type="ARBA" id="ARBA00038310"/>
    </source>
</evidence>
<dbReference type="SUPFAM" id="SSF51556">
    <property type="entry name" value="Metallo-dependent hydrolases"/>
    <property type="match status" value="1"/>
</dbReference>
<dbReference type="Gene3D" id="3.20.20.140">
    <property type="entry name" value="Metal-dependent hydrolases"/>
    <property type="match status" value="1"/>
</dbReference>
<dbReference type="RefSeq" id="WP_282210745.1">
    <property type="nucleotide sequence ID" value="NZ_CP118247.1"/>
</dbReference>
<evidence type="ECO:0000313" key="3">
    <source>
        <dbReference type="EMBL" id="WDR05226.1"/>
    </source>
</evidence>
<dbReference type="Proteomes" id="UP001222118">
    <property type="component" value="Chromosome"/>
</dbReference>
<sequence length="320" mass="35030">MIEPMTVGDQGAIIARIGPLVDSHHHLWDLDANRYPWLQDKVFDNAHFGDYAAIRRNYRASDYLSDLGAVQLLASVHVEAHWRGFIDSAGETAWLDREASEQNVPSAIVGYADLTDPNLEVTLDEHMRSPRFRGVRMMTKRQRAPSGAELLSDPAFCRGLGIVHERGLSFDLQAPPSIMAAAADLADAFPDPSIILTHAGLPLDRSAAGVALWRHGIAALSERANVTAKLSGLPMTDWHWDVESLRPFVEHLLACFGADRVMFGSNFPVDSLFSSFPKLVAGYGQIVGERGDAAIDAVFRTTAARVYRLDLSSPISEAGK</sequence>
<dbReference type="InterPro" id="IPR006680">
    <property type="entry name" value="Amidohydro-rel"/>
</dbReference>
<evidence type="ECO:0000259" key="2">
    <source>
        <dbReference type="Pfam" id="PF04909"/>
    </source>
</evidence>
<accession>A0ABY7YV32</accession>
<proteinExistence type="inferred from homology"/>